<protein>
    <submittedName>
        <fullName evidence="1">Uncharacterized protein</fullName>
    </submittedName>
</protein>
<organism evidence="1 2">
    <name type="scientific">Trichonephila clavata</name>
    <name type="common">Joro spider</name>
    <name type="synonym">Nephila clavata</name>
    <dbReference type="NCBI Taxonomy" id="2740835"/>
    <lineage>
        <taxon>Eukaryota</taxon>
        <taxon>Metazoa</taxon>
        <taxon>Ecdysozoa</taxon>
        <taxon>Arthropoda</taxon>
        <taxon>Chelicerata</taxon>
        <taxon>Arachnida</taxon>
        <taxon>Araneae</taxon>
        <taxon>Araneomorphae</taxon>
        <taxon>Entelegynae</taxon>
        <taxon>Araneoidea</taxon>
        <taxon>Nephilidae</taxon>
        <taxon>Trichonephila</taxon>
    </lineage>
</organism>
<proteinExistence type="predicted"/>
<gene>
    <name evidence="1" type="ORF">TNCT_489961</name>
</gene>
<comment type="caution">
    <text evidence="1">The sequence shown here is derived from an EMBL/GenBank/DDBJ whole genome shotgun (WGS) entry which is preliminary data.</text>
</comment>
<evidence type="ECO:0000313" key="1">
    <source>
        <dbReference type="EMBL" id="GFR14630.1"/>
    </source>
</evidence>
<dbReference type="EMBL" id="BMAO01007247">
    <property type="protein sequence ID" value="GFR14630.1"/>
    <property type="molecule type" value="Genomic_DNA"/>
</dbReference>
<name>A0A8X6H3U4_TRICU</name>
<accession>A0A8X6H3U4</accession>
<reference evidence="1" key="1">
    <citation type="submission" date="2020-07" db="EMBL/GenBank/DDBJ databases">
        <title>Multicomponent nature underlies the extraordinary mechanical properties of spider dragline silk.</title>
        <authorList>
            <person name="Kono N."/>
            <person name="Nakamura H."/>
            <person name="Mori M."/>
            <person name="Yoshida Y."/>
            <person name="Ohtoshi R."/>
            <person name="Malay A.D."/>
            <person name="Moran D.A.P."/>
            <person name="Tomita M."/>
            <person name="Numata K."/>
            <person name="Arakawa K."/>
        </authorList>
    </citation>
    <scope>NUCLEOTIDE SEQUENCE</scope>
</reference>
<keyword evidence="2" id="KW-1185">Reference proteome</keyword>
<evidence type="ECO:0000313" key="2">
    <source>
        <dbReference type="Proteomes" id="UP000887116"/>
    </source>
</evidence>
<dbReference type="Proteomes" id="UP000887116">
    <property type="component" value="Unassembled WGS sequence"/>
</dbReference>
<dbReference type="AlphaFoldDB" id="A0A8X6H3U4"/>
<sequence length="148" mass="17042">MGHKVYRATYPPGMMSPGDRSFYRGEFLLQRKYKESVSLRSGLPTFSRHQTFLSTFDHVVVTPKFDGSLVNILFIPLQHPIINCFRRGFMEIGMNLDSFGGIETKNSSWIPISVKKFNTVMGSKTFDTFISSYDSYFERSRLPQEVAF</sequence>